<name>A0A9D4HXF1_DREPO</name>
<sequence length="50" mass="5429">MIAGGCGFEFQTGSPLFNTQKWHPTWGRCACSSPKNLPVCLSGSLIHCFL</sequence>
<proteinExistence type="predicted"/>
<dbReference type="Proteomes" id="UP000828390">
    <property type="component" value="Unassembled WGS sequence"/>
</dbReference>
<organism evidence="1 2">
    <name type="scientific">Dreissena polymorpha</name>
    <name type="common">Zebra mussel</name>
    <name type="synonym">Mytilus polymorpha</name>
    <dbReference type="NCBI Taxonomy" id="45954"/>
    <lineage>
        <taxon>Eukaryota</taxon>
        <taxon>Metazoa</taxon>
        <taxon>Spiralia</taxon>
        <taxon>Lophotrochozoa</taxon>
        <taxon>Mollusca</taxon>
        <taxon>Bivalvia</taxon>
        <taxon>Autobranchia</taxon>
        <taxon>Heteroconchia</taxon>
        <taxon>Euheterodonta</taxon>
        <taxon>Imparidentia</taxon>
        <taxon>Neoheterodontei</taxon>
        <taxon>Myida</taxon>
        <taxon>Dreissenoidea</taxon>
        <taxon>Dreissenidae</taxon>
        <taxon>Dreissena</taxon>
    </lineage>
</organism>
<reference evidence="1" key="2">
    <citation type="submission" date="2020-11" db="EMBL/GenBank/DDBJ databases">
        <authorList>
            <person name="McCartney M.A."/>
            <person name="Auch B."/>
            <person name="Kono T."/>
            <person name="Mallez S."/>
            <person name="Becker A."/>
            <person name="Gohl D.M."/>
            <person name="Silverstein K.A.T."/>
            <person name="Koren S."/>
            <person name="Bechman K.B."/>
            <person name="Herman A."/>
            <person name="Abrahante J.E."/>
            <person name="Garbe J."/>
        </authorList>
    </citation>
    <scope>NUCLEOTIDE SEQUENCE</scope>
    <source>
        <strain evidence="1">Duluth1</strain>
        <tissue evidence="1">Whole animal</tissue>
    </source>
</reference>
<gene>
    <name evidence="1" type="ORF">DPMN_042876</name>
</gene>
<accession>A0A9D4HXF1</accession>
<protein>
    <submittedName>
        <fullName evidence="1">Uncharacterized protein</fullName>
    </submittedName>
</protein>
<comment type="caution">
    <text evidence="1">The sequence shown here is derived from an EMBL/GenBank/DDBJ whole genome shotgun (WGS) entry which is preliminary data.</text>
</comment>
<dbReference type="EMBL" id="JAIWYP010000011">
    <property type="protein sequence ID" value="KAH3736313.1"/>
    <property type="molecule type" value="Genomic_DNA"/>
</dbReference>
<keyword evidence="2" id="KW-1185">Reference proteome</keyword>
<evidence type="ECO:0000313" key="1">
    <source>
        <dbReference type="EMBL" id="KAH3736313.1"/>
    </source>
</evidence>
<reference evidence="1" key="1">
    <citation type="journal article" date="2019" name="bioRxiv">
        <title>The Genome of the Zebra Mussel, Dreissena polymorpha: A Resource for Invasive Species Research.</title>
        <authorList>
            <person name="McCartney M.A."/>
            <person name="Auch B."/>
            <person name="Kono T."/>
            <person name="Mallez S."/>
            <person name="Zhang Y."/>
            <person name="Obille A."/>
            <person name="Becker A."/>
            <person name="Abrahante J.E."/>
            <person name="Garbe J."/>
            <person name="Badalamenti J.P."/>
            <person name="Herman A."/>
            <person name="Mangelson H."/>
            <person name="Liachko I."/>
            <person name="Sullivan S."/>
            <person name="Sone E.D."/>
            <person name="Koren S."/>
            <person name="Silverstein K.A.T."/>
            <person name="Beckman K.B."/>
            <person name="Gohl D.M."/>
        </authorList>
    </citation>
    <scope>NUCLEOTIDE SEQUENCE</scope>
    <source>
        <strain evidence="1">Duluth1</strain>
        <tissue evidence="1">Whole animal</tissue>
    </source>
</reference>
<evidence type="ECO:0000313" key="2">
    <source>
        <dbReference type="Proteomes" id="UP000828390"/>
    </source>
</evidence>
<dbReference type="AlphaFoldDB" id="A0A9D4HXF1"/>